<dbReference type="CDD" id="cd00303">
    <property type="entry name" value="retropepsin_like"/>
    <property type="match status" value="1"/>
</dbReference>
<accession>A0A5B6VER9</accession>
<organism evidence="3 4">
    <name type="scientific">Gossypium australe</name>
    <dbReference type="NCBI Taxonomy" id="47621"/>
    <lineage>
        <taxon>Eukaryota</taxon>
        <taxon>Viridiplantae</taxon>
        <taxon>Streptophyta</taxon>
        <taxon>Embryophyta</taxon>
        <taxon>Tracheophyta</taxon>
        <taxon>Spermatophyta</taxon>
        <taxon>Magnoliopsida</taxon>
        <taxon>eudicotyledons</taxon>
        <taxon>Gunneridae</taxon>
        <taxon>Pentapetalae</taxon>
        <taxon>rosids</taxon>
        <taxon>malvids</taxon>
        <taxon>Malvales</taxon>
        <taxon>Malvaceae</taxon>
        <taxon>Malvoideae</taxon>
        <taxon>Gossypium</taxon>
    </lineage>
</organism>
<feature type="coiled-coil region" evidence="1">
    <location>
        <begin position="108"/>
        <end position="149"/>
    </location>
</feature>
<dbReference type="PANTHER" id="PTHR33067:SF35">
    <property type="entry name" value="ASPARTIC PEPTIDASE DDI1-TYPE DOMAIN-CONTAINING PROTEIN"/>
    <property type="match status" value="1"/>
</dbReference>
<proteinExistence type="predicted"/>
<dbReference type="PANTHER" id="PTHR33067">
    <property type="entry name" value="RNA-DIRECTED DNA POLYMERASE-RELATED"/>
    <property type="match status" value="1"/>
</dbReference>
<feature type="compositionally biased region" description="Low complexity" evidence="2">
    <location>
        <begin position="78"/>
        <end position="92"/>
    </location>
</feature>
<evidence type="ECO:0000256" key="2">
    <source>
        <dbReference type="SAM" id="MobiDB-lite"/>
    </source>
</evidence>
<reference evidence="4" key="1">
    <citation type="journal article" date="2019" name="Plant Biotechnol. J.">
        <title>Genome sequencing of the Australian wild diploid species Gossypium australe highlights disease resistance and delayed gland morphogenesis.</title>
        <authorList>
            <person name="Cai Y."/>
            <person name="Cai X."/>
            <person name="Wang Q."/>
            <person name="Wang P."/>
            <person name="Zhang Y."/>
            <person name="Cai C."/>
            <person name="Xu Y."/>
            <person name="Wang K."/>
            <person name="Zhou Z."/>
            <person name="Wang C."/>
            <person name="Geng S."/>
            <person name="Li B."/>
            <person name="Dong Q."/>
            <person name="Hou Y."/>
            <person name="Wang H."/>
            <person name="Ai P."/>
            <person name="Liu Z."/>
            <person name="Yi F."/>
            <person name="Sun M."/>
            <person name="An G."/>
            <person name="Cheng J."/>
            <person name="Zhang Y."/>
            <person name="Shi Q."/>
            <person name="Xie Y."/>
            <person name="Shi X."/>
            <person name="Chang Y."/>
            <person name="Huang F."/>
            <person name="Chen Y."/>
            <person name="Hong S."/>
            <person name="Mi L."/>
            <person name="Sun Q."/>
            <person name="Zhang L."/>
            <person name="Zhou B."/>
            <person name="Peng R."/>
            <person name="Zhang X."/>
            <person name="Liu F."/>
        </authorList>
    </citation>
    <scope>NUCLEOTIDE SEQUENCE [LARGE SCALE GENOMIC DNA]</scope>
    <source>
        <strain evidence="4">cv. PA1801</strain>
    </source>
</reference>
<feature type="region of interest" description="Disordered" evidence="2">
    <location>
        <begin position="394"/>
        <end position="418"/>
    </location>
</feature>
<sequence length="552" mass="63338">MMNKKLDSLCSSQVHLVMQCDASGTVANLEYPPYQPDPESEQTNYIGNNFRSDNNPYSNTYNPGWRNHPNLLWGGQGNQSQQPPQNFQNQPYSQEKKPNLEEMLTKFIANTENRFQETERALKDQQASVEKVTKSVREATKALEQLAKLMSEQPQGRLPSNTEINPREQIQAISAHDSKGVEEPNPIQENEVDEGKVEVTQENPKPVIKEYQPCILHPEAMKRYDTEEQFSKFLKLLRKLHIYLPLLEALSQMPDSRKFLRELLMKKRRIDENHTLTVDNALADLGASINVMPYSFFKRLGLGKPKQTRMSIKLADKTIRIPRGIIEDVLVKIDKFVFPVDFVVLDMDEDNSIPLILGRPFLASSKTKIDVVTGKLILCVGNETVTLQALDSARASNDQGEKEKSIDNHSINPSFQEAPKKGMIEPDLKFSVNKEIDHEEQRIQTDELDEWKMHFKEKLGIKETESKPLYETDKFKIEDQIVLDKANPRLFPPGPNTNKEIFFKVINVLPHRTVEVGNPNFDTLRINATQPELYQENRTVSMREDIQTFKPP</sequence>
<dbReference type="SUPFAM" id="SSF50630">
    <property type="entry name" value="Acid proteases"/>
    <property type="match status" value="1"/>
</dbReference>
<dbReference type="Proteomes" id="UP000325315">
    <property type="component" value="Unassembled WGS sequence"/>
</dbReference>
<evidence type="ECO:0000313" key="4">
    <source>
        <dbReference type="Proteomes" id="UP000325315"/>
    </source>
</evidence>
<dbReference type="InterPro" id="IPR021109">
    <property type="entry name" value="Peptidase_aspartic_dom_sf"/>
</dbReference>
<dbReference type="Pfam" id="PF13650">
    <property type="entry name" value="Asp_protease_2"/>
    <property type="match status" value="1"/>
</dbReference>
<feature type="region of interest" description="Disordered" evidence="2">
    <location>
        <begin position="175"/>
        <end position="199"/>
    </location>
</feature>
<keyword evidence="4" id="KW-1185">Reference proteome</keyword>
<keyword evidence="1" id="KW-0175">Coiled coil</keyword>
<comment type="caution">
    <text evidence="3">The sequence shown here is derived from an EMBL/GenBank/DDBJ whole genome shotgun (WGS) entry which is preliminary data.</text>
</comment>
<dbReference type="AlphaFoldDB" id="A0A5B6VER9"/>
<dbReference type="Gene3D" id="2.40.70.10">
    <property type="entry name" value="Acid Proteases"/>
    <property type="match status" value="1"/>
</dbReference>
<gene>
    <name evidence="3" type="ORF">EPI10_002643</name>
</gene>
<evidence type="ECO:0000313" key="3">
    <source>
        <dbReference type="EMBL" id="KAA3467649.1"/>
    </source>
</evidence>
<dbReference type="EMBL" id="SMMG02000007">
    <property type="protein sequence ID" value="KAA3467649.1"/>
    <property type="molecule type" value="Genomic_DNA"/>
</dbReference>
<feature type="compositionally biased region" description="Polar residues" evidence="2">
    <location>
        <begin position="41"/>
        <end position="62"/>
    </location>
</feature>
<protein>
    <submittedName>
        <fullName evidence="3">Integrase, catalytic core</fullName>
    </submittedName>
</protein>
<evidence type="ECO:0000256" key="1">
    <source>
        <dbReference type="SAM" id="Coils"/>
    </source>
</evidence>
<name>A0A5B6VER9_9ROSI</name>
<feature type="region of interest" description="Disordered" evidence="2">
    <location>
        <begin position="33"/>
        <end position="92"/>
    </location>
</feature>